<reference evidence="2" key="1">
    <citation type="submission" date="2016-12" db="EMBL/GenBank/DDBJ databases">
        <title>An insight into the sialome and mialome of the sand fly, Nyssomyia neivai.</title>
        <authorList>
            <person name="Sebastian V."/>
            <person name="Goulart T.M."/>
            <person name="Oliveira W."/>
            <person name="Calvo E."/>
            <person name="Oliveira L.F."/>
            <person name="Pinto M.C."/>
            <person name="Rosselino A.M."/>
            <person name="Ribeiro J.M."/>
        </authorList>
    </citation>
    <scope>NUCLEOTIDE SEQUENCE</scope>
</reference>
<sequence length="116" mass="12757">MRSALSLDLSTPTTMPLEARIAEFKEDPESMDAMAEFVDGILKEARLETEKRHEMKNDSKGREGSNNTVFSGLKRGRLVVSRARGVVLRIFEAICNCTNSGPVPPPRPSTPKSAPK</sequence>
<dbReference type="EMBL" id="GFDF01010434">
    <property type="protein sequence ID" value="JAV03650.1"/>
    <property type="molecule type" value="Transcribed_RNA"/>
</dbReference>
<feature type="compositionally biased region" description="Basic and acidic residues" evidence="1">
    <location>
        <begin position="48"/>
        <end position="63"/>
    </location>
</feature>
<evidence type="ECO:0000256" key="1">
    <source>
        <dbReference type="SAM" id="MobiDB-lite"/>
    </source>
</evidence>
<proteinExistence type="predicted"/>
<organism evidence="2">
    <name type="scientific">Nyssomyia neivai</name>
    <dbReference type="NCBI Taxonomy" id="330878"/>
    <lineage>
        <taxon>Eukaryota</taxon>
        <taxon>Metazoa</taxon>
        <taxon>Ecdysozoa</taxon>
        <taxon>Arthropoda</taxon>
        <taxon>Hexapoda</taxon>
        <taxon>Insecta</taxon>
        <taxon>Pterygota</taxon>
        <taxon>Neoptera</taxon>
        <taxon>Endopterygota</taxon>
        <taxon>Diptera</taxon>
        <taxon>Nematocera</taxon>
        <taxon>Psychodoidea</taxon>
        <taxon>Psychodidae</taxon>
        <taxon>Nyssomyia</taxon>
    </lineage>
</organism>
<evidence type="ECO:0000313" key="2">
    <source>
        <dbReference type="EMBL" id="JAV03650.1"/>
    </source>
</evidence>
<feature type="region of interest" description="Disordered" evidence="1">
    <location>
        <begin position="48"/>
        <end position="69"/>
    </location>
</feature>
<accession>A0A1L8DBC5</accession>
<dbReference type="AlphaFoldDB" id="A0A1L8DBC5"/>
<name>A0A1L8DBC5_9DIPT</name>
<protein>
    <submittedName>
        <fullName evidence="2">Uncharacterized protein</fullName>
    </submittedName>
</protein>